<dbReference type="OrthoDB" id="2505440at2759"/>
<evidence type="ECO:0000313" key="4">
    <source>
        <dbReference type="Proteomes" id="UP000734854"/>
    </source>
</evidence>
<evidence type="ECO:0000259" key="2">
    <source>
        <dbReference type="Pfam" id="PF02229"/>
    </source>
</evidence>
<feature type="domain" description="Transcriptional coactivator p15 (PC4) C-terminal" evidence="2">
    <location>
        <begin position="43"/>
        <end position="94"/>
    </location>
</feature>
<comment type="caution">
    <text evidence="3">The sequence shown here is derived from an EMBL/GenBank/DDBJ whole genome shotgun (WGS) entry which is preliminary data.</text>
</comment>
<dbReference type="InterPro" id="IPR045125">
    <property type="entry name" value="Sub1/Tcp4-like"/>
</dbReference>
<dbReference type="InterPro" id="IPR003173">
    <property type="entry name" value="PC4_C"/>
</dbReference>
<dbReference type="GO" id="GO:0060261">
    <property type="term" value="P:positive regulation of transcription initiation by RNA polymerase II"/>
    <property type="evidence" value="ECO:0007669"/>
    <property type="project" value="InterPro"/>
</dbReference>
<gene>
    <name evidence="3" type="ORF">ZIOFF_015689</name>
</gene>
<dbReference type="GO" id="GO:0003677">
    <property type="term" value="F:DNA binding"/>
    <property type="evidence" value="ECO:0007669"/>
    <property type="project" value="InterPro"/>
</dbReference>
<dbReference type="PANTHER" id="PTHR13215">
    <property type="entry name" value="RNA POLYMERASE II TRANSCRIPTIONAL COACTIVATOR"/>
    <property type="match status" value="1"/>
</dbReference>
<keyword evidence="4" id="KW-1185">Reference proteome</keyword>
<reference evidence="3 4" key="1">
    <citation type="submission" date="2020-08" db="EMBL/GenBank/DDBJ databases">
        <title>Plant Genome Project.</title>
        <authorList>
            <person name="Zhang R.-G."/>
        </authorList>
    </citation>
    <scope>NUCLEOTIDE SEQUENCE [LARGE SCALE GENOMIC DNA]</scope>
    <source>
        <tissue evidence="3">Rhizome</tissue>
    </source>
</reference>
<accession>A0A8J5LMM6</accession>
<protein>
    <recommendedName>
        <fullName evidence="2">Transcriptional coactivator p15 (PC4) C-terminal domain-containing protein</fullName>
    </recommendedName>
</protein>
<sequence>MWRKGWKRKAEGDSAGNAEASRSRKFPKGDSEDGGGEDDIIVCEISKNRKVSVRQWQGNVVVDIREFYVKDGKEMPGKKGISLPMDQWKVLLEHVEEIDEAVRENS</sequence>
<evidence type="ECO:0000256" key="1">
    <source>
        <dbReference type="SAM" id="MobiDB-lite"/>
    </source>
</evidence>
<dbReference type="EMBL" id="JACMSC010000004">
    <property type="protein sequence ID" value="KAG6525722.1"/>
    <property type="molecule type" value="Genomic_DNA"/>
</dbReference>
<organism evidence="3 4">
    <name type="scientific">Zingiber officinale</name>
    <name type="common">Ginger</name>
    <name type="synonym">Amomum zingiber</name>
    <dbReference type="NCBI Taxonomy" id="94328"/>
    <lineage>
        <taxon>Eukaryota</taxon>
        <taxon>Viridiplantae</taxon>
        <taxon>Streptophyta</taxon>
        <taxon>Embryophyta</taxon>
        <taxon>Tracheophyta</taxon>
        <taxon>Spermatophyta</taxon>
        <taxon>Magnoliopsida</taxon>
        <taxon>Liliopsida</taxon>
        <taxon>Zingiberales</taxon>
        <taxon>Zingiberaceae</taxon>
        <taxon>Zingiber</taxon>
    </lineage>
</organism>
<name>A0A8J5LMM6_ZINOF</name>
<proteinExistence type="predicted"/>
<dbReference type="GO" id="GO:0003713">
    <property type="term" value="F:transcription coactivator activity"/>
    <property type="evidence" value="ECO:0007669"/>
    <property type="project" value="InterPro"/>
</dbReference>
<dbReference type="Proteomes" id="UP000734854">
    <property type="component" value="Unassembled WGS sequence"/>
</dbReference>
<dbReference type="Pfam" id="PF02229">
    <property type="entry name" value="PC4"/>
    <property type="match status" value="1"/>
</dbReference>
<feature type="region of interest" description="Disordered" evidence="1">
    <location>
        <begin position="1"/>
        <end position="38"/>
    </location>
</feature>
<evidence type="ECO:0000313" key="3">
    <source>
        <dbReference type="EMBL" id="KAG6525722.1"/>
    </source>
</evidence>
<dbReference type="AlphaFoldDB" id="A0A8J5LMM6"/>
<dbReference type="FunFam" id="2.30.31.10:FF:000005">
    <property type="entry name" value="Putative transcriptional co-activator"/>
    <property type="match status" value="1"/>
</dbReference>